<sequence>MSYSSSNATIAPLTANAIVPIILSTSQVITIFLSDTLIDVDSILDNIYKDIILQQFIIYIYIISLFALVLLRCLYEFYRKEGKSVNQVQNTEQERVILVGCQLADMDETRFEYSLEELQSLTKTAKGQVVAILTQKRERRHSATYIGKGKVEELVNLESELQPDIIIFNDELSPSQVRNLSEKLQARVIDRTQLILDIFASRANSKEGKLQVELAQLQYLLPRLVGKGLQLSRLGGGIGTRGPGETKLESDRRHIRRRLDDIKQQLSVIVEHRERYRERRKKNNAYQIALVGYTNAGKSTVFNRITEAGTFEENLLFATLDPMTRKMILPCGLTTLLTDTVGFIQDLPTALVAAFRSTLEEVKEADLILHVVDSSNPDSFNHEKTVYEILDELKVEGIPIVTVYNKADKKHPDFVPSSTSDSIIISAFDQNDLLDLKLKVEDEMIHMMNEYRVSLPSTEGKLLASLKSDTILKDLHYNDSTEMYECNGFILPSHSLTGQLKNFQA</sequence>
<feature type="transmembrane region" description="Helical" evidence="6">
    <location>
        <begin position="53"/>
        <end position="75"/>
    </location>
</feature>
<dbReference type="PANTHER" id="PTHR10229:SF0">
    <property type="entry name" value="GTP-BINDING PROTEIN 6-RELATED"/>
    <property type="match status" value="1"/>
</dbReference>
<evidence type="ECO:0000259" key="7">
    <source>
        <dbReference type="PROSITE" id="PS51705"/>
    </source>
</evidence>
<keyword evidence="1" id="KW-0479">Metal-binding</keyword>
<reference evidence="8 9" key="1">
    <citation type="submission" date="2020-10" db="EMBL/GenBank/DDBJ databases">
        <title>Bacillus sp. HD4P25, an endophyte from a halophyte.</title>
        <authorList>
            <person name="Sun J.-Q."/>
        </authorList>
    </citation>
    <scope>NUCLEOTIDE SEQUENCE [LARGE SCALE GENOMIC DNA]</scope>
    <source>
        <strain evidence="8 9">YIM 93174</strain>
    </source>
</reference>
<proteinExistence type="inferred from homology"/>
<comment type="caution">
    <text evidence="8">The sequence shown here is derived from an EMBL/GenBank/DDBJ whole genome shotgun (WGS) entry which is preliminary data.</text>
</comment>
<keyword evidence="2 5" id="KW-0547">Nucleotide-binding</keyword>
<accession>A0ABR9QKD7</accession>
<comment type="subunit">
    <text evidence="5">Monomer. Associates with the 50S ribosomal subunit.</text>
</comment>
<evidence type="ECO:0000256" key="5">
    <source>
        <dbReference type="HAMAP-Rule" id="MF_00900"/>
    </source>
</evidence>
<keyword evidence="5" id="KW-0963">Cytoplasm</keyword>
<evidence type="ECO:0000256" key="1">
    <source>
        <dbReference type="ARBA" id="ARBA00022723"/>
    </source>
</evidence>
<keyword evidence="6" id="KW-1133">Transmembrane helix</keyword>
<dbReference type="NCBIfam" id="TIGR03156">
    <property type="entry name" value="GTP_HflX"/>
    <property type="match status" value="1"/>
</dbReference>
<dbReference type="HAMAP" id="MF_00900">
    <property type="entry name" value="GTPase_HflX"/>
    <property type="match status" value="1"/>
</dbReference>
<dbReference type="Proteomes" id="UP001516662">
    <property type="component" value="Unassembled WGS sequence"/>
</dbReference>
<dbReference type="InterPro" id="IPR030394">
    <property type="entry name" value="G_HFLX_dom"/>
</dbReference>
<dbReference type="PRINTS" id="PR00326">
    <property type="entry name" value="GTP1OBG"/>
</dbReference>
<feature type="domain" description="Hflx-type G" evidence="7">
    <location>
        <begin position="286"/>
        <end position="448"/>
    </location>
</feature>
<dbReference type="Pfam" id="PF01926">
    <property type="entry name" value="MMR_HSR1"/>
    <property type="match status" value="1"/>
</dbReference>
<evidence type="ECO:0000256" key="3">
    <source>
        <dbReference type="ARBA" id="ARBA00022842"/>
    </source>
</evidence>
<dbReference type="Gene3D" id="6.10.250.2860">
    <property type="match status" value="1"/>
</dbReference>
<name>A0ABR9QKD7_9BACI</name>
<dbReference type="Gene3D" id="3.40.50.300">
    <property type="entry name" value="P-loop containing nucleotide triphosphate hydrolases"/>
    <property type="match status" value="1"/>
</dbReference>
<keyword evidence="9" id="KW-1185">Reference proteome</keyword>
<dbReference type="PROSITE" id="PS51705">
    <property type="entry name" value="G_HFLX"/>
    <property type="match status" value="1"/>
</dbReference>
<feature type="transmembrane region" description="Helical" evidence="6">
    <location>
        <begin position="12"/>
        <end position="33"/>
    </location>
</feature>
<dbReference type="InterPro" id="IPR027417">
    <property type="entry name" value="P-loop_NTPase"/>
</dbReference>
<dbReference type="InterPro" id="IPR032305">
    <property type="entry name" value="GTP-bd_M"/>
</dbReference>
<dbReference type="EMBL" id="JADCLJ010000020">
    <property type="protein sequence ID" value="MBE4908639.1"/>
    <property type="molecule type" value="Genomic_DNA"/>
</dbReference>
<dbReference type="Gene3D" id="3.40.50.11060">
    <property type="entry name" value="GTPase HflX, N-terminal domain"/>
    <property type="match status" value="1"/>
</dbReference>
<keyword evidence="3" id="KW-0460">Magnesium</keyword>
<comment type="similarity">
    <text evidence="5">Belongs to the TRAFAC class OBG-HflX-like GTPase superfamily. HflX GTPase family.</text>
</comment>
<dbReference type="InterPro" id="IPR016496">
    <property type="entry name" value="GTPase_HflX"/>
</dbReference>
<dbReference type="Pfam" id="PF16360">
    <property type="entry name" value="GTP-bdg_M"/>
    <property type="match status" value="1"/>
</dbReference>
<organism evidence="8 9">
    <name type="scientific">Litchfieldia luteola</name>
    <dbReference type="NCBI Taxonomy" id="682179"/>
    <lineage>
        <taxon>Bacteria</taxon>
        <taxon>Bacillati</taxon>
        <taxon>Bacillota</taxon>
        <taxon>Bacilli</taxon>
        <taxon>Bacillales</taxon>
        <taxon>Bacillaceae</taxon>
        <taxon>Litchfieldia</taxon>
    </lineage>
</organism>
<dbReference type="Pfam" id="PF13167">
    <property type="entry name" value="GTP-bdg_N"/>
    <property type="match status" value="1"/>
</dbReference>
<evidence type="ECO:0000256" key="6">
    <source>
        <dbReference type="SAM" id="Phobius"/>
    </source>
</evidence>
<keyword evidence="4 5" id="KW-0342">GTP-binding</keyword>
<keyword evidence="6" id="KW-0812">Transmembrane</keyword>
<evidence type="ECO:0000256" key="4">
    <source>
        <dbReference type="ARBA" id="ARBA00023134"/>
    </source>
</evidence>
<evidence type="ECO:0000313" key="9">
    <source>
        <dbReference type="Proteomes" id="UP001516662"/>
    </source>
</evidence>
<dbReference type="InterPro" id="IPR025121">
    <property type="entry name" value="GTPase_HflX_N"/>
</dbReference>
<evidence type="ECO:0000313" key="8">
    <source>
        <dbReference type="EMBL" id="MBE4908639.1"/>
    </source>
</evidence>
<dbReference type="InterPro" id="IPR006073">
    <property type="entry name" value="GTP-bd"/>
</dbReference>
<comment type="subcellular location">
    <subcellularLocation>
        <location evidence="5">Cytoplasm</location>
    </subcellularLocation>
    <text evidence="5">May associate with membranes.</text>
</comment>
<dbReference type="SUPFAM" id="SSF52540">
    <property type="entry name" value="P-loop containing nucleoside triphosphate hydrolases"/>
    <property type="match status" value="1"/>
</dbReference>
<gene>
    <name evidence="5 8" type="primary">hflX</name>
    <name evidence="8" type="ORF">IMZ08_11285</name>
</gene>
<dbReference type="PANTHER" id="PTHR10229">
    <property type="entry name" value="GTP-BINDING PROTEIN HFLX"/>
    <property type="match status" value="1"/>
</dbReference>
<dbReference type="InterPro" id="IPR042108">
    <property type="entry name" value="GTPase_HflX_N_sf"/>
</dbReference>
<protein>
    <recommendedName>
        <fullName evidence="5">GTPase HflX</fullName>
    </recommendedName>
    <alternativeName>
        <fullName evidence="5">GTP-binding protein HflX</fullName>
    </alternativeName>
</protein>
<comment type="function">
    <text evidence="5">GTPase that associates with the 50S ribosomal subunit and may have a role during protein synthesis or ribosome biogenesis.</text>
</comment>
<evidence type="ECO:0000256" key="2">
    <source>
        <dbReference type="ARBA" id="ARBA00022741"/>
    </source>
</evidence>
<dbReference type="CDD" id="cd01878">
    <property type="entry name" value="HflX"/>
    <property type="match status" value="1"/>
</dbReference>
<keyword evidence="6" id="KW-0472">Membrane</keyword>